<name>A0A915PPB3_9BILA</name>
<dbReference type="Gene3D" id="2.30.40.10">
    <property type="entry name" value="Urease, subunit C, domain 1"/>
    <property type="match status" value="2"/>
</dbReference>
<feature type="region of interest" description="Disordered" evidence="2">
    <location>
        <begin position="74"/>
        <end position="129"/>
    </location>
</feature>
<evidence type="ECO:0000259" key="3">
    <source>
        <dbReference type="Pfam" id="PF01979"/>
    </source>
</evidence>
<sequence>MAYWRPNDTAKIFPFLAPLKGHLYTFHIRSTPNSPVEVCYSERKLKHDISLDKLHGTGSSVGDIDGTISGTTKSQFITKKSKPTTTRPLSRGISPKSPDRTGSRSSTSASSNLSRSPRSKSKTSNASLHSIRNVSQDSIALITTTTITTTTITTAITTTTTTTATATTTAAISSKRLVRKGLDVSPAMLEFFGMKAITGPSACFQFIEEREKPQCRSKGNAQYVNPSSIMGDKISGTENRLDEVTKKRLEKGYVKNLGEPGPEHFVGVEGAKDSSNMENEIAIITDEKEKEKEKTESNGMKSSRWREEMKRLAKSSIFGHNYQETNEPGPEYFSSANDSENGRNKIEENEIAGENRDKINNDLQQITSVETAVTCSAAARKEGGGLSMVTTNATADTMKSFVGGIAAVAGTEAARTGAVATTAAMTAVPITMDSGNSSDTVGIILMKRIQIINDDSIYMADVLIQNGIIQQLSSNIEEPPGAHVIDGTDKALMPAGIEVHTEFSLPDTVDNFETGSKAALAGGTATVIDVIQPGLHETLLTAYDRLCKSAQSKSLCNFAFSVIISEWNDMIKKEVNTLVHDKGINSFIVTIQKDDQLFEILEYCRSLRIHARFIPENKDIIALLEKRLRSSGITGTECFNLSRPDVLEADMVNRISVLGKLTKCPVAVISPYASEAAEIPVTVLDVRSDKRISSALHTPWRCAESHSPSISCLSSLPLCICISDKREMRKKDSSLENSTHIGVSALEERMSMLWTKGVQSGLIDPMRFVAITSSNAAKVFNLYPRKGRIAVGADADLVVWKLSMKHQAVGLSHQSSAFKVSIANSKPIMTICGGRIAYNNGKFDSGRGKLVELGPHSPYLYCMMDQMEEVQFNGGVDEGVLLLGSDHSHLKENLTNSSKAFPVKNLQKQQFESYSATSDDVRGMRASTKVLNPPGGRSTGFW</sequence>
<dbReference type="Pfam" id="PF01979">
    <property type="entry name" value="Amidohydro_1"/>
    <property type="match status" value="1"/>
</dbReference>
<evidence type="ECO:0000313" key="4">
    <source>
        <dbReference type="Proteomes" id="UP000887581"/>
    </source>
</evidence>
<proteinExistence type="inferred from homology"/>
<evidence type="ECO:0000256" key="2">
    <source>
        <dbReference type="SAM" id="MobiDB-lite"/>
    </source>
</evidence>
<dbReference type="Proteomes" id="UP000887581">
    <property type="component" value="Unplaced"/>
</dbReference>
<dbReference type="GO" id="GO:0004157">
    <property type="term" value="F:dihydropyrimidinase activity"/>
    <property type="evidence" value="ECO:0007669"/>
    <property type="project" value="TreeGrafter"/>
</dbReference>
<dbReference type="Gene3D" id="3.20.20.140">
    <property type="entry name" value="Metal-dependent hydrolases"/>
    <property type="match status" value="2"/>
</dbReference>
<feature type="domain" description="Amidohydrolase-related" evidence="3">
    <location>
        <begin position="492"/>
        <end position="836"/>
    </location>
</feature>
<dbReference type="InterPro" id="IPR032466">
    <property type="entry name" value="Metal_Hydrolase"/>
</dbReference>
<dbReference type="FunFam" id="3.20.20.140:FF:000174">
    <property type="entry name" value="Dihydropyrimidinase-related protein 2"/>
    <property type="match status" value="2"/>
</dbReference>
<dbReference type="PANTHER" id="PTHR11647:SF74">
    <property type="entry name" value="PROTEIN UNC-33"/>
    <property type="match status" value="1"/>
</dbReference>
<dbReference type="InterPro" id="IPR011059">
    <property type="entry name" value="Metal-dep_hydrolase_composite"/>
</dbReference>
<dbReference type="WBParaSite" id="sdigi.contig172.g5630.t1">
    <property type="protein sequence ID" value="sdigi.contig172.g5630.t1"/>
    <property type="gene ID" value="sdigi.contig172.g5630"/>
</dbReference>
<feature type="compositionally biased region" description="Polar residues" evidence="2">
    <location>
        <begin position="74"/>
        <end position="88"/>
    </location>
</feature>
<accession>A0A915PPB3</accession>
<dbReference type="SUPFAM" id="SSF51338">
    <property type="entry name" value="Composite domain of metallo-dependent hydrolases"/>
    <property type="match status" value="1"/>
</dbReference>
<feature type="compositionally biased region" description="Low complexity" evidence="2">
    <location>
        <begin position="103"/>
        <end position="116"/>
    </location>
</feature>
<evidence type="ECO:0000313" key="5">
    <source>
        <dbReference type="WBParaSite" id="sdigi.contig172.g5630.t1"/>
    </source>
</evidence>
<dbReference type="AlphaFoldDB" id="A0A915PPB3"/>
<reference evidence="5" key="1">
    <citation type="submission" date="2022-11" db="UniProtKB">
        <authorList>
            <consortium name="WormBaseParasite"/>
        </authorList>
    </citation>
    <scope>IDENTIFICATION</scope>
</reference>
<organism evidence="4 5">
    <name type="scientific">Setaria digitata</name>
    <dbReference type="NCBI Taxonomy" id="48799"/>
    <lineage>
        <taxon>Eukaryota</taxon>
        <taxon>Metazoa</taxon>
        <taxon>Ecdysozoa</taxon>
        <taxon>Nematoda</taxon>
        <taxon>Chromadorea</taxon>
        <taxon>Rhabditida</taxon>
        <taxon>Spirurina</taxon>
        <taxon>Spiruromorpha</taxon>
        <taxon>Filarioidea</taxon>
        <taxon>Setariidae</taxon>
        <taxon>Setaria</taxon>
    </lineage>
</organism>
<dbReference type="PANTHER" id="PTHR11647">
    <property type="entry name" value="HYDRANTOINASE/DIHYDROPYRIMIDINASE FAMILY MEMBER"/>
    <property type="match status" value="1"/>
</dbReference>
<dbReference type="InterPro" id="IPR006680">
    <property type="entry name" value="Amidohydro-rel"/>
</dbReference>
<dbReference type="GO" id="GO:0005829">
    <property type="term" value="C:cytosol"/>
    <property type="evidence" value="ECO:0007669"/>
    <property type="project" value="TreeGrafter"/>
</dbReference>
<dbReference type="InterPro" id="IPR050378">
    <property type="entry name" value="Metallo-dep_Hydrolases_sf"/>
</dbReference>
<protein>
    <submittedName>
        <fullName evidence="5">Amidohydrolase-related domain-containing protein</fullName>
    </submittedName>
</protein>
<comment type="similarity">
    <text evidence="1">Belongs to the metallo-dependent hydrolases superfamily. Hydantoinase/dihydropyrimidinase family.</text>
</comment>
<dbReference type="SUPFAM" id="SSF51556">
    <property type="entry name" value="Metallo-dependent hydrolases"/>
    <property type="match status" value="1"/>
</dbReference>
<keyword evidence="4" id="KW-1185">Reference proteome</keyword>
<evidence type="ECO:0000256" key="1">
    <source>
        <dbReference type="ARBA" id="ARBA00008829"/>
    </source>
</evidence>
<dbReference type="GO" id="GO:0006208">
    <property type="term" value="P:pyrimidine nucleobase catabolic process"/>
    <property type="evidence" value="ECO:0007669"/>
    <property type="project" value="TreeGrafter"/>
</dbReference>